<feature type="transmembrane region" description="Helical" evidence="1">
    <location>
        <begin position="108"/>
        <end position="132"/>
    </location>
</feature>
<sequence length="167" mass="16865">MSAVLLLLLGLADAAFAGFRASAGRDGRIRRAAAHARAARRGVALGAPGLLLTALVAGTLLLTAGSPADRYAELDAAARRMLLVLAPYTLAVAVSLVAYLWAPHRVGTLAVVIGLGPLTLLRPLVVAAGAVAAAWGSPAAGAVAVTAAAGVLLVEPLVHRRWYATPL</sequence>
<organism evidence="2 3">
    <name type="scientific">Streptomyces yaizuensis</name>
    <dbReference type="NCBI Taxonomy" id="2989713"/>
    <lineage>
        <taxon>Bacteria</taxon>
        <taxon>Bacillati</taxon>
        <taxon>Actinomycetota</taxon>
        <taxon>Actinomycetes</taxon>
        <taxon>Kitasatosporales</taxon>
        <taxon>Streptomycetaceae</taxon>
        <taxon>Streptomyces</taxon>
    </lineage>
</organism>
<feature type="transmembrane region" description="Helical" evidence="1">
    <location>
        <begin position="139"/>
        <end position="158"/>
    </location>
</feature>
<evidence type="ECO:0000313" key="3">
    <source>
        <dbReference type="Proteomes" id="UP001291653"/>
    </source>
</evidence>
<keyword evidence="1" id="KW-1133">Transmembrane helix</keyword>
<reference evidence="2 3" key="1">
    <citation type="submission" date="2022-10" db="EMBL/GenBank/DDBJ databases">
        <title>Draft genome sequence of Streptomyces sp. YSPA8.</title>
        <authorList>
            <person name="Moriuchi R."/>
            <person name="Dohra H."/>
            <person name="Yamamura H."/>
            <person name="Kodani S."/>
        </authorList>
    </citation>
    <scope>NUCLEOTIDE SEQUENCE [LARGE SCALE GENOMIC DNA]</scope>
    <source>
        <strain evidence="2 3">YSPA8</strain>
    </source>
</reference>
<gene>
    <name evidence="2" type="ORF">SYYSPA8_07100</name>
</gene>
<dbReference type="EMBL" id="BSBI01000002">
    <property type="protein sequence ID" value="GLF94039.1"/>
    <property type="molecule type" value="Genomic_DNA"/>
</dbReference>
<dbReference type="RefSeq" id="WP_323446106.1">
    <property type="nucleotide sequence ID" value="NZ_BSBI01000002.1"/>
</dbReference>
<evidence type="ECO:0000313" key="2">
    <source>
        <dbReference type="EMBL" id="GLF94039.1"/>
    </source>
</evidence>
<protein>
    <submittedName>
        <fullName evidence="2">Oxidoreductase</fullName>
    </submittedName>
</protein>
<evidence type="ECO:0000256" key="1">
    <source>
        <dbReference type="SAM" id="Phobius"/>
    </source>
</evidence>
<accession>A0ABQ5NUJ9</accession>
<feature type="transmembrane region" description="Helical" evidence="1">
    <location>
        <begin position="82"/>
        <end position="102"/>
    </location>
</feature>
<keyword evidence="3" id="KW-1185">Reference proteome</keyword>
<proteinExistence type="predicted"/>
<keyword evidence="1" id="KW-0812">Transmembrane</keyword>
<name>A0ABQ5NUJ9_9ACTN</name>
<dbReference type="Proteomes" id="UP001291653">
    <property type="component" value="Unassembled WGS sequence"/>
</dbReference>
<feature type="transmembrane region" description="Helical" evidence="1">
    <location>
        <begin position="41"/>
        <end position="62"/>
    </location>
</feature>
<comment type="caution">
    <text evidence="2">The sequence shown here is derived from an EMBL/GenBank/DDBJ whole genome shotgun (WGS) entry which is preliminary data.</text>
</comment>
<keyword evidence="1" id="KW-0472">Membrane</keyword>